<dbReference type="InterPro" id="IPR036116">
    <property type="entry name" value="FN3_sf"/>
</dbReference>
<keyword evidence="12" id="KW-1185">Reference proteome</keyword>
<dbReference type="Gene3D" id="2.60.120.200">
    <property type="match status" value="1"/>
</dbReference>
<dbReference type="PROSITE" id="PS50853">
    <property type="entry name" value="FN3"/>
    <property type="match status" value="1"/>
</dbReference>
<evidence type="ECO:0000256" key="5">
    <source>
        <dbReference type="ARBA" id="ARBA00022837"/>
    </source>
</evidence>
<dbReference type="Pfam" id="PF25833">
    <property type="entry name" value="Fn3_SaeA_3rd"/>
    <property type="match status" value="1"/>
</dbReference>
<dbReference type="Proteomes" id="UP001487296">
    <property type="component" value="Unassembled WGS sequence"/>
</dbReference>
<keyword evidence="6" id="KW-1015">Disulfide bond</keyword>
<dbReference type="RefSeq" id="WP_215760158.1">
    <property type="nucleotide sequence ID" value="NZ_JAHKBE010000031.1"/>
</dbReference>
<sequence>MKTIKPFLLLAAMGLASTVMAQQPRLSSSIYLLPQAKTDVVVPFRPTDSGIQLPIRWGLDVAWNSEQNMRKGINFIGKENLSIARSSFQMNQELIGDTALTHSQIQALRSRTNTINLMGADVDMVLNADQGNGSTEFIIPYYTQNNVANTNHWARLIDASVAWMQKNYPRHKIVAVSPFNEPDYTPWNEGTKANFKEIARQLKEDYPRFKDIAITAGNTLNNDYAAEWYNAVKPYATWGNTHQLAGEFNTFTNFWKQVVDEGNVAYADELHNVGEAMIAANYGISIGIWWGFDSRARGEFCQISNHGSRLAYGEDRSHWTAASVYRDDATKELKAFVGGSERQAANSSYLFVSPDEDVYFDGQGPTRAFRMEYPGGTGYQKGQTNAERVYNIYRGEDVPPMEIAAGRYKLINYAARTLVVGNASSGNDLNMKLFSQLSTIPLLAQWDVAPADARIGGDYSFHTFTNAQNQMHMNVVNNSTSAFAHVISYNANNASNEQWSLHYAGKGYYYIRNRESGLYLSMPNESSTYAVQKQLASSAIDRRLQMWRFIPEDGAVESSAPNAPTNLIANAQSASVALSWTAPADDDVHSYNVVRGEADGSQWSTIARGITATSFTDNTCRQGHTYIYKVKAIDRSANVSAMSEPATASPTAQKTLVASWQMEGDLHDATVNMMDATCSTAPRFMSEHRVGDSALRLSNNYLRLPYEVGDMDEFTIAMWVKWTNASNNWTRLFDFGNGTSNYMFLTPSNGSNMRFAIKNGGEEQTVDANGKLQGNKWHHVAVTMGEGNVTLWVDGEAVGSSSSVTIKPSDIRPVLNYIGRSQFDADPLFSGLIDDIRLYNYPLTAQELQSVIGNPTGVDRIEGDDNANAAPTYNLSGQRVGNNHHGVTVSKGKKWMRK</sequence>
<dbReference type="InterPro" id="IPR000772">
    <property type="entry name" value="Ricin_B_lectin"/>
</dbReference>
<evidence type="ECO:0000313" key="11">
    <source>
        <dbReference type="EMBL" id="MEQ2486447.1"/>
    </source>
</evidence>
<dbReference type="SUPFAM" id="SSF49265">
    <property type="entry name" value="Fibronectin type III"/>
    <property type="match status" value="1"/>
</dbReference>
<feature type="signal peptide" evidence="9">
    <location>
        <begin position="1"/>
        <end position="21"/>
    </location>
</feature>
<dbReference type="SUPFAM" id="SSF51445">
    <property type="entry name" value="(Trans)glycosidases"/>
    <property type="match status" value="1"/>
</dbReference>
<evidence type="ECO:0000256" key="3">
    <source>
        <dbReference type="ARBA" id="ARBA00022723"/>
    </source>
</evidence>
<dbReference type="PANTHER" id="PTHR19277">
    <property type="entry name" value="PENTRAXIN"/>
    <property type="match status" value="1"/>
</dbReference>
<evidence type="ECO:0000256" key="2">
    <source>
        <dbReference type="ARBA" id="ARBA00004316"/>
    </source>
</evidence>
<evidence type="ECO:0000256" key="4">
    <source>
        <dbReference type="ARBA" id="ARBA00022729"/>
    </source>
</evidence>
<dbReference type="Pfam" id="PF13385">
    <property type="entry name" value="Laminin_G_3"/>
    <property type="match status" value="1"/>
</dbReference>
<gene>
    <name evidence="11" type="ORF">AAAT34_05170</name>
</gene>
<comment type="cofactor">
    <cofactor evidence="1">
        <name>Ca(2+)</name>
        <dbReference type="ChEBI" id="CHEBI:29108"/>
    </cofactor>
</comment>
<dbReference type="SUPFAM" id="SSF50370">
    <property type="entry name" value="Ricin B-like lectins"/>
    <property type="match status" value="1"/>
</dbReference>
<comment type="subcellular location">
    <subcellularLocation>
        <location evidence="2">Cell projection</location>
    </subcellularLocation>
</comment>
<evidence type="ECO:0000259" key="10">
    <source>
        <dbReference type="PROSITE" id="PS50853"/>
    </source>
</evidence>
<evidence type="ECO:0000256" key="6">
    <source>
        <dbReference type="ARBA" id="ARBA00023157"/>
    </source>
</evidence>
<dbReference type="InterPro" id="IPR035992">
    <property type="entry name" value="Ricin_B-like_lectins"/>
</dbReference>
<evidence type="ECO:0000256" key="9">
    <source>
        <dbReference type="SAM" id="SignalP"/>
    </source>
</evidence>
<dbReference type="EMBL" id="JBBNFP010000013">
    <property type="protein sequence ID" value="MEQ2486447.1"/>
    <property type="molecule type" value="Genomic_DNA"/>
</dbReference>
<dbReference type="InterPro" id="IPR058692">
    <property type="entry name" value="Fn3_SaeA_2nd"/>
</dbReference>
<dbReference type="Gene3D" id="2.60.40.10">
    <property type="entry name" value="Immunoglobulins"/>
    <property type="match status" value="1"/>
</dbReference>
<evidence type="ECO:0000313" key="12">
    <source>
        <dbReference type="Proteomes" id="UP001487296"/>
    </source>
</evidence>
<dbReference type="InterPro" id="IPR013320">
    <property type="entry name" value="ConA-like_dom_sf"/>
</dbReference>
<feature type="region of interest" description="Disordered" evidence="8">
    <location>
        <begin position="873"/>
        <end position="898"/>
    </location>
</feature>
<dbReference type="Gene3D" id="2.80.10.50">
    <property type="match status" value="1"/>
</dbReference>
<dbReference type="PANTHER" id="PTHR19277:SF125">
    <property type="entry name" value="B6"/>
    <property type="match status" value="1"/>
</dbReference>
<dbReference type="CDD" id="cd00063">
    <property type="entry name" value="FN3"/>
    <property type="match status" value="1"/>
</dbReference>
<dbReference type="InterPro" id="IPR006558">
    <property type="entry name" value="LamG-like"/>
</dbReference>
<keyword evidence="7" id="KW-0966">Cell projection</keyword>
<dbReference type="InterPro" id="IPR001791">
    <property type="entry name" value="Laminin_G"/>
</dbReference>
<protein>
    <submittedName>
        <fullName evidence="11">LamG-like jellyroll fold domain-containing protein</fullName>
    </submittedName>
</protein>
<dbReference type="SMART" id="SM00060">
    <property type="entry name" value="FN3"/>
    <property type="match status" value="1"/>
</dbReference>
<accession>A0ABV1FPW5</accession>
<dbReference type="Gene3D" id="3.20.20.80">
    <property type="entry name" value="Glycosidases"/>
    <property type="match status" value="1"/>
</dbReference>
<keyword evidence="4 9" id="KW-0732">Signal</keyword>
<evidence type="ECO:0000256" key="8">
    <source>
        <dbReference type="SAM" id="MobiDB-lite"/>
    </source>
</evidence>
<dbReference type="CDD" id="cd00110">
    <property type="entry name" value="LamG"/>
    <property type="match status" value="1"/>
</dbReference>
<feature type="domain" description="Fibronectin type-III" evidence="10">
    <location>
        <begin position="560"/>
        <end position="654"/>
    </location>
</feature>
<dbReference type="InterPro" id="IPR013783">
    <property type="entry name" value="Ig-like_fold"/>
</dbReference>
<evidence type="ECO:0000256" key="7">
    <source>
        <dbReference type="ARBA" id="ARBA00023273"/>
    </source>
</evidence>
<dbReference type="InterPro" id="IPR003961">
    <property type="entry name" value="FN3_dom"/>
</dbReference>
<organism evidence="11 12">
    <name type="scientific">Hallella faecis</name>
    <dbReference type="NCBI Taxonomy" id="2841596"/>
    <lineage>
        <taxon>Bacteria</taxon>
        <taxon>Pseudomonadati</taxon>
        <taxon>Bacteroidota</taxon>
        <taxon>Bacteroidia</taxon>
        <taxon>Bacteroidales</taxon>
        <taxon>Prevotellaceae</taxon>
        <taxon>Hallella</taxon>
    </lineage>
</organism>
<dbReference type="InterPro" id="IPR051360">
    <property type="entry name" value="Neuronal_Pentraxin_Related"/>
</dbReference>
<dbReference type="PROSITE" id="PS50231">
    <property type="entry name" value="RICIN_B_LECTIN"/>
    <property type="match status" value="1"/>
</dbReference>
<dbReference type="InterPro" id="IPR017853">
    <property type="entry name" value="GH"/>
</dbReference>
<comment type="caution">
    <text evidence="11">The sequence shown here is derived from an EMBL/GenBank/DDBJ whole genome shotgun (WGS) entry which is preliminary data.</text>
</comment>
<dbReference type="SMART" id="SM00560">
    <property type="entry name" value="LamGL"/>
    <property type="match status" value="1"/>
</dbReference>
<feature type="chain" id="PRO_5046788968" evidence="9">
    <location>
        <begin position="22"/>
        <end position="898"/>
    </location>
</feature>
<dbReference type="Pfam" id="PF14200">
    <property type="entry name" value="RicinB_lectin_2"/>
    <property type="match status" value="1"/>
</dbReference>
<name>A0ABV1FPW5_9BACT</name>
<evidence type="ECO:0000256" key="1">
    <source>
        <dbReference type="ARBA" id="ARBA00001913"/>
    </source>
</evidence>
<proteinExistence type="predicted"/>
<reference evidence="11 12" key="1">
    <citation type="submission" date="2024-04" db="EMBL/GenBank/DDBJ databases">
        <title>Human intestinal bacterial collection.</title>
        <authorList>
            <person name="Pauvert C."/>
            <person name="Hitch T.C.A."/>
            <person name="Clavel T."/>
        </authorList>
    </citation>
    <scope>NUCLEOTIDE SEQUENCE [LARGE SCALE GENOMIC DNA]</scope>
    <source>
        <strain evidence="11 12">CLA-AA-H145</strain>
    </source>
</reference>
<keyword evidence="3" id="KW-0479">Metal-binding</keyword>
<dbReference type="SUPFAM" id="SSF49899">
    <property type="entry name" value="Concanavalin A-like lectins/glucanases"/>
    <property type="match status" value="1"/>
</dbReference>
<keyword evidence="5" id="KW-0106">Calcium</keyword>
<dbReference type="CDD" id="cd00161">
    <property type="entry name" value="beta-trefoil_Ricin-like"/>
    <property type="match status" value="1"/>
</dbReference>